<feature type="transmembrane region" description="Helical" evidence="1">
    <location>
        <begin position="341"/>
        <end position="360"/>
    </location>
</feature>
<feature type="transmembrane region" description="Helical" evidence="1">
    <location>
        <begin position="260"/>
        <end position="285"/>
    </location>
</feature>
<feature type="transmembrane region" description="Helical" evidence="1">
    <location>
        <begin position="16"/>
        <end position="38"/>
    </location>
</feature>
<accession>A0A9D2QJ97</accession>
<sequence>MRLFWMELYKLLRRKAFLAGLFGALAILLLYFCVGIVGEERSTINGKLYTGWEAVRMDRAVTEEFRGTLSDETVGRIIEKYGFPSQVEEGYGGFRDENYCNSFITEYLGNGWFRDWDDYRISTSLKPIDESELGQTAEKKGEGFFFAYVRGWAVLLDTLQLGMILGSVLLIVGLSPIYAEEHQTGMAALLFTCRDGREKDIAIKTAAAFTLAALVYGMIVSAAFLAVGLVYGFDGAKCMSGMVTAQHAVNPFYAISMEPVFRFVSLVLTLDLLAIFVLCAVILCVSAHAAQSFHAVIMSGILWIAPLLIRMLFGGPGYLLAAGTPLFLIMYGILEDWYNMLFLPVSIAMGTGIGCVVNGFCTVRTSELGKPFPAGQKQPDRIG</sequence>
<feature type="transmembrane region" description="Helical" evidence="1">
    <location>
        <begin position="159"/>
        <end position="179"/>
    </location>
</feature>
<reference evidence="2" key="1">
    <citation type="journal article" date="2021" name="PeerJ">
        <title>Extensive microbial diversity within the chicken gut microbiome revealed by metagenomics and culture.</title>
        <authorList>
            <person name="Gilroy R."/>
            <person name="Ravi A."/>
            <person name="Getino M."/>
            <person name="Pursley I."/>
            <person name="Horton D.L."/>
            <person name="Alikhan N.F."/>
            <person name="Baker D."/>
            <person name="Gharbi K."/>
            <person name="Hall N."/>
            <person name="Watson M."/>
            <person name="Adriaenssens E.M."/>
            <person name="Foster-Nyarko E."/>
            <person name="Jarju S."/>
            <person name="Secka A."/>
            <person name="Antonio M."/>
            <person name="Oren A."/>
            <person name="Chaudhuri R.R."/>
            <person name="La Ragione R."/>
            <person name="Hildebrand F."/>
            <person name="Pallen M.J."/>
        </authorList>
    </citation>
    <scope>NUCLEOTIDE SEQUENCE</scope>
    <source>
        <strain evidence="2">ChiBcec1-1630</strain>
    </source>
</reference>
<keyword evidence="1" id="KW-0472">Membrane</keyword>
<evidence type="ECO:0000313" key="3">
    <source>
        <dbReference type="Proteomes" id="UP000823922"/>
    </source>
</evidence>
<organism evidence="2 3">
    <name type="scientific">Candidatus Eisenbergiella intestinigallinarum</name>
    <dbReference type="NCBI Taxonomy" id="2838549"/>
    <lineage>
        <taxon>Bacteria</taxon>
        <taxon>Bacillati</taxon>
        <taxon>Bacillota</taxon>
        <taxon>Clostridia</taxon>
        <taxon>Lachnospirales</taxon>
        <taxon>Lachnospiraceae</taxon>
        <taxon>Eisenbergiella</taxon>
    </lineage>
</organism>
<proteinExistence type="predicted"/>
<keyword evidence="1" id="KW-0812">Transmembrane</keyword>
<name>A0A9D2QJ97_9FIRM</name>
<comment type="caution">
    <text evidence="2">The sequence shown here is derived from an EMBL/GenBank/DDBJ whole genome shotgun (WGS) entry which is preliminary data.</text>
</comment>
<evidence type="ECO:0000256" key="1">
    <source>
        <dbReference type="SAM" id="Phobius"/>
    </source>
</evidence>
<feature type="transmembrane region" description="Helical" evidence="1">
    <location>
        <begin position="206"/>
        <end position="233"/>
    </location>
</feature>
<reference evidence="2" key="2">
    <citation type="submission" date="2021-04" db="EMBL/GenBank/DDBJ databases">
        <authorList>
            <person name="Gilroy R."/>
        </authorList>
    </citation>
    <scope>NUCLEOTIDE SEQUENCE</scope>
    <source>
        <strain evidence="2">ChiBcec1-1630</strain>
    </source>
</reference>
<dbReference type="AlphaFoldDB" id="A0A9D2QJ97"/>
<dbReference type="Proteomes" id="UP000823922">
    <property type="component" value="Unassembled WGS sequence"/>
</dbReference>
<dbReference type="EMBL" id="DWVS01000026">
    <property type="protein sequence ID" value="HJC86597.1"/>
    <property type="molecule type" value="Genomic_DNA"/>
</dbReference>
<feature type="transmembrane region" description="Helical" evidence="1">
    <location>
        <begin position="292"/>
        <end position="309"/>
    </location>
</feature>
<protein>
    <submittedName>
        <fullName evidence="2">ABC transporter permease</fullName>
    </submittedName>
</protein>
<keyword evidence="1" id="KW-1133">Transmembrane helix</keyword>
<gene>
    <name evidence="2" type="ORF">H9926_01085</name>
</gene>
<evidence type="ECO:0000313" key="2">
    <source>
        <dbReference type="EMBL" id="HJC86597.1"/>
    </source>
</evidence>